<keyword evidence="5" id="KW-1185">Reference proteome</keyword>
<dbReference type="OMA" id="ASGDHCG"/>
<feature type="signal peptide" evidence="3">
    <location>
        <begin position="1"/>
        <end position="23"/>
    </location>
</feature>
<accession>A0A834ZUK8</accession>
<protein>
    <recommendedName>
        <fullName evidence="6">Stigma-specific STIG1-like protein 1</fullName>
    </recommendedName>
</protein>
<evidence type="ECO:0008006" key="6">
    <source>
        <dbReference type="Google" id="ProtNLM"/>
    </source>
</evidence>
<feature type="chain" id="PRO_5032293589" description="Stigma-specific STIG1-like protein 1" evidence="3">
    <location>
        <begin position="24"/>
        <end position="292"/>
    </location>
</feature>
<evidence type="ECO:0000313" key="4">
    <source>
        <dbReference type="EMBL" id="KAF8414125.1"/>
    </source>
</evidence>
<dbReference type="EMBL" id="JABCRI010000001">
    <property type="protein sequence ID" value="KAF8414125.1"/>
    <property type="molecule type" value="Genomic_DNA"/>
</dbReference>
<reference evidence="4 5" key="1">
    <citation type="submission" date="2020-04" db="EMBL/GenBank/DDBJ databases">
        <title>Plant Genome Project.</title>
        <authorList>
            <person name="Zhang R.-G."/>
        </authorList>
    </citation>
    <scope>NUCLEOTIDE SEQUENCE [LARGE SCALE GENOMIC DNA]</scope>
    <source>
        <strain evidence="4">YNK0</strain>
        <tissue evidence="4">Leaf</tissue>
    </source>
</reference>
<dbReference type="OrthoDB" id="5421723at2759"/>
<comment type="caution">
    <text evidence="4">The sequence shown here is derived from an EMBL/GenBank/DDBJ whole genome shotgun (WGS) entry which is preliminary data.</text>
</comment>
<dbReference type="PANTHER" id="PTHR33227">
    <property type="entry name" value="STIGMA-SPECIFIC STIG1-LIKE PROTEIN 3"/>
    <property type="match status" value="1"/>
</dbReference>
<proteinExistence type="inferred from homology"/>
<evidence type="ECO:0000313" key="5">
    <source>
        <dbReference type="Proteomes" id="UP000655225"/>
    </source>
</evidence>
<dbReference type="Pfam" id="PF04885">
    <property type="entry name" value="Stig1"/>
    <property type="match status" value="2"/>
</dbReference>
<evidence type="ECO:0000256" key="3">
    <source>
        <dbReference type="SAM" id="SignalP"/>
    </source>
</evidence>
<dbReference type="InterPro" id="IPR006969">
    <property type="entry name" value="Stig-like"/>
</dbReference>
<dbReference type="Proteomes" id="UP000655225">
    <property type="component" value="Unassembled WGS sequence"/>
</dbReference>
<dbReference type="AlphaFoldDB" id="A0A834ZUK8"/>
<evidence type="ECO:0000256" key="1">
    <source>
        <dbReference type="ARBA" id="ARBA00006010"/>
    </source>
</evidence>
<comment type="similarity">
    <text evidence="1">Belongs to the STIG1 family.</text>
</comment>
<organism evidence="4 5">
    <name type="scientific">Tetracentron sinense</name>
    <name type="common">Spur-leaf</name>
    <dbReference type="NCBI Taxonomy" id="13715"/>
    <lineage>
        <taxon>Eukaryota</taxon>
        <taxon>Viridiplantae</taxon>
        <taxon>Streptophyta</taxon>
        <taxon>Embryophyta</taxon>
        <taxon>Tracheophyta</taxon>
        <taxon>Spermatophyta</taxon>
        <taxon>Magnoliopsida</taxon>
        <taxon>Trochodendrales</taxon>
        <taxon>Trochodendraceae</taxon>
        <taxon>Tetracentron</taxon>
    </lineage>
</organism>
<evidence type="ECO:0000256" key="2">
    <source>
        <dbReference type="ARBA" id="ARBA00022729"/>
    </source>
</evidence>
<keyword evidence="2 3" id="KW-0732">Signal</keyword>
<sequence>MKLIKLIFFILLIATALVVSVAATSNEEEDEEEGEILMEADQDDIIDSFDSHLPENEQFSSLRGVSHILVQKKPRHRLTCKKFPRICRAKGSPGPNCCKKKCVNVLTDHHNCGMCGKKCKYMEICCRGKCVNPSFNKRHCGGCNNRCNQGVVMASAITLSATPTGERPLLEVEKDAIADTSDIPLLENEQPFSLRGTSRFLAQTPRVVMTCNKFPRVCRAKGSPGPDCCKKKCVNVTTDRSNCGMCGRKCKYSEMCCKGECVNPSFDKKHCGKCNSKCKKGSSCVYGMCSYA</sequence>
<gene>
    <name evidence="4" type="ORF">HHK36_002124</name>
</gene>
<dbReference type="PANTHER" id="PTHR33227:SF15">
    <property type="entry name" value="STIGMA-SPECIFIC STIG1-LIKE PROTEIN 1"/>
    <property type="match status" value="1"/>
</dbReference>
<name>A0A834ZUK8_TETSI</name>